<accession>A0AAV2HRJ3</accession>
<feature type="region of interest" description="Disordered" evidence="1">
    <location>
        <begin position="27"/>
        <end position="51"/>
    </location>
</feature>
<sequence>MQQPLSFVHALQVTDAVEIRDKRIHERLRRQSQGPRKENTKSVYDTYEASV</sequence>
<evidence type="ECO:0000313" key="3">
    <source>
        <dbReference type="Proteomes" id="UP001497497"/>
    </source>
</evidence>
<organism evidence="2 3">
    <name type="scientific">Lymnaea stagnalis</name>
    <name type="common">Great pond snail</name>
    <name type="synonym">Helix stagnalis</name>
    <dbReference type="NCBI Taxonomy" id="6523"/>
    <lineage>
        <taxon>Eukaryota</taxon>
        <taxon>Metazoa</taxon>
        <taxon>Spiralia</taxon>
        <taxon>Lophotrochozoa</taxon>
        <taxon>Mollusca</taxon>
        <taxon>Gastropoda</taxon>
        <taxon>Heterobranchia</taxon>
        <taxon>Euthyneura</taxon>
        <taxon>Panpulmonata</taxon>
        <taxon>Hygrophila</taxon>
        <taxon>Lymnaeoidea</taxon>
        <taxon>Lymnaeidae</taxon>
        <taxon>Lymnaea</taxon>
    </lineage>
</organism>
<dbReference type="AlphaFoldDB" id="A0AAV2HRJ3"/>
<reference evidence="2 3" key="1">
    <citation type="submission" date="2024-04" db="EMBL/GenBank/DDBJ databases">
        <authorList>
            <consortium name="Genoscope - CEA"/>
            <person name="William W."/>
        </authorList>
    </citation>
    <scope>NUCLEOTIDE SEQUENCE [LARGE SCALE GENOMIC DNA]</scope>
</reference>
<gene>
    <name evidence="2" type="ORF">GSLYS_00010073001</name>
</gene>
<dbReference type="Proteomes" id="UP001497497">
    <property type="component" value="Unassembled WGS sequence"/>
</dbReference>
<name>A0AAV2HRJ3_LYMST</name>
<comment type="caution">
    <text evidence="2">The sequence shown here is derived from an EMBL/GenBank/DDBJ whole genome shotgun (WGS) entry which is preliminary data.</text>
</comment>
<evidence type="ECO:0000256" key="1">
    <source>
        <dbReference type="SAM" id="MobiDB-lite"/>
    </source>
</evidence>
<dbReference type="EMBL" id="CAXITT010000222">
    <property type="protein sequence ID" value="CAL1536160.1"/>
    <property type="molecule type" value="Genomic_DNA"/>
</dbReference>
<protein>
    <submittedName>
        <fullName evidence="2">Uncharacterized protein</fullName>
    </submittedName>
</protein>
<evidence type="ECO:0000313" key="2">
    <source>
        <dbReference type="EMBL" id="CAL1536160.1"/>
    </source>
</evidence>
<keyword evidence="3" id="KW-1185">Reference proteome</keyword>
<proteinExistence type="predicted"/>